<dbReference type="Pfam" id="PF02517">
    <property type="entry name" value="Rce1-like"/>
    <property type="match status" value="1"/>
</dbReference>
<feature type="transmembrane region" description="Helical" evidence="1">
    <location>
        <begin position="141"/>
        <end position="157"/>
    </location>
</feature>
<evidence type="ECO:0000313" key="4">
    <source>
        <dbReference type="Proteomes" id="UP000824264"/>
    </source>
</evidence>
<accession>A0A9D1UAL2</accession>
<organism evidence="3 4">
    <name type="scientific">Candidatus Bilophila faecipullorum</name>
    <dbReference type="NCBI Taxonomy" id="2838482"/>
    <lineage>
        <taxon>Bacteria</taxon>
        <taxon>Pseudomonadati</taxon>
        <taxon>Thermodesulfobacteriota</taxon>
        <taxon>Desulfovibrionia</taxon>
        <taxon>Desulfovibrionales</taxon>
        <taxon>Desulfovibrionaceae</taxon>
        <taxon>Bilophila</taxon>
    </lineage>
</organism>
<evidence type="ECO:0000256" key="1">
    <source>
        <dbReference type="SAM" id="Phobius"/>
    </source>
</evidence>
<dbReference type="AlphaFoldDB" id="A0A9D1UAL2"/>
<dbReference type="EMBL" id="DXGI01000406">
    <property type="protein sequence ID" value="HIW79636.1"/>
    <property type="molecule type" value="Genomic_DNA"/>
</dbReference>
<reference evidence="3" key="2">
    <citation type="submission" date="2021-04" db="EMBL/GenBank/DDBJ databases">
        <authorList>
            <person name="Gilroy R."/>
        </authorList>
    </citation>
    <scope>NUCLEOTIDE SEQUENCE</scope>
    <source>
        <strain evidence="3">ChiSxjej5B17-1746</strain>
    </source>
</reference>
<dbReference type="Proteomes" id="UP000824264">
    <property type="component" value="Unassembled WGS sequence"/>
</dbReference>
<dbReference type="GO" id="GO:0008237">
    <property type="term" value="F:metallopeptidase activity"/>
    <property type="evidence" value="ECO:0007669"/>
    <property type="project" value="UniProtKB-KW"/>
</dbReference>
<evidence type="ECO:0000313" key="3">
    <source>
        <dbReference type="EMBL" id="HIW79636.1"/>
    </source>
</evidence>
<keyword evidence="3" id="KW-0645">Protease</keyword>
<protein>
    <submittedName>
        <fullName evidence="3">CPBP family intramembrane metalloprotease</fullName>
    </submittedName>
</protein>
<comment type="caution">
    <text evidence="3">The sequence shown here is derived from an EMBL/GenBank/DDBJ whole genome shotgun (WGS) entry which is preliminary data.</text>
</comment>
<feature type="transmembrane region" description="Helical" evidence="1">
    <location>
        <begin position="111"/>
        <end position="129"/>
    </location>
</feature>
<keyword evidence="1" id="KW-1133">Transmembrane helix</keyword>
<feature type="transmembrane region" description="Helical" evidence="1">
    <location>
        <begin position="68"/>
        <end position="91"/>
    </location>
</feature>
<feature type="domain" description="CAAX prenyl protease 2/Lysostaphin resistance protein A-like" evidence="2">
    <location>
        <begin position="109"/>
        <end position="199"/>
    </location>
</feature>
<gene>
    <name evidence="3" type="ORF">H9874_10920</name>
</gene>
<sequence length="211" mass="23724">MTPRIPTAGQTYGTLALAAFFWWVNFGLHWVNFWIGMGTAASTLALLSFWFAGVPMDRTEWTWRAVRIGLISAALLYAIFALGNTLSGWLFRFAPQQVSAIYDIRHEGSPLAMTLVLFFITSPAEEFFWRGFIQRRFMHRFGGKAGWLLAVCVYAGVHVFSGNLMLVMAALTAGLCWGWLYWKTGSLVPCILSHAFWTVAVFILWPLTPGV</sequence>
<keyword evidence="1" id="KW-0812">Transmembrane</keyword>
<keyword evidence="3" id="KW-0482">Metalloprotease</keyword>
<keyword evidence="3" id="KW-0378">Hydrolase</keyword>
<name>A0A9D1UAL2_9BACT</name>
<feature type="transmembrane region" description="Helical" evidence="1">
    <location>
        <begin position="187"/>
        <end position="207"/>
    </location>
</feature>
<dbReference type="GO" id="GO:0080120">
    <property type="term" value="P:CAAX-box protein maturation"/>
    <property type="evidence" value="ECO:0007669"/>
    <property type="project" value="UniProtKB-ARBA"/>
</dbReference>
<feature type="transmembrane region" description="Helical" evidence="1">
    <location>
        <begin position="37"/>
        <end position="56"/>
    </location>
</feature>
<dbReference type="InterPro" id="IPR003675">
    <property type="entry name" value="Rce1/LyrA-like_dom"/>
</dbReference>
<proteinExistence type="predicted"/>
<feature type="transmembrane region" description="Helical" evidence="1">
    <location>
        <begin position="12"/>
        <end position="31"/>
    </location>
</feature>
<evidence type="ECO:0000259" key="2">
    <source>
        <dbReference type="Pfam" id="PF02517"/>
    </source>
</evidence>
<dbReference type="GO" id="GO:0004175">
    <property type="term" value="F:endopeptidase activity"/>
    <property type="evidence" value="ECO:0007669"/>
    <property type="project" value="UniProtKB-ARBA"/>
</dbReference>
<keyword evidence="1" id="KW-0472">Membrane</keyword>
<reference evidence="3" key="1">
    <citation type="journal article" date="2021" name="PeerJ">
        <title>Extensive microbial diversity within the chicken gut microbiome revealed by metagenomics and culture.</title>
        <authorList>
            <person name="Gilroy R."/>
            <person name="Ravi A."/>
            <person name="Getino M."/>
            <person name="Pursley I."/>
            <person name="Horton D.L."/>
            <person name="Alikhan N.F."/>
            <person name="Baker D."/>
            <person name="Gharbi K."/>
            <person name="Hall N."/>
            <person name="Watson M."/>
            <person name="Adriaenssens E.M."/>
            <person name="Foster-Nyarko E."/>
            <person name="Jarju S."/>
            <person name="Secka A."/>
            <person name="Antonio M."/>
            <person name="Oren A."/>
            <person name="Chaudhuri R.R."/>
            <person name="La Ragione R."/>
            <person name="Hildebrand F."/>
            <person name="Pallen M.J."/>
        </authorList>
    </citation>
    <scope>NUCLEOTIDE SEQUENCE</scope>
    <source>
        <strain evidence="3">ChiSxjej5B17-1746</strain>
    </source>
</reference>